<keyword evidence="1" id="KW-1133">Transmembrane helix</keyword>
<dbReference type="EMBL" id="CP012673">
    <property type="protein sequence ID" value="AUX42455.1"/>
    <property type="molecule type" value="Genomic_DNA"/>
</dbReference>
<reference evidence="2 3" key="1">
    <citation type="submission" date="2015-09" db="EMBL/GenBank/DDBJ databases">
        <title>Sorangium comparison.</title>
        <authorList>
            <person name="Zaburannyi N."/>
            <person name="Bunk B."/>
            <person name="Overmann J."/>
            <person name="Mueller R."/>
        </authorList>
    </citation>
    <scope>NUCLEOTIDE SEQUENCE [LARGE SCALE GENOMIC DNA]</scope>
    <source>
        <strain evidence="2 3">So ce26</strain>
    </source>
</reference>
<keyword evidence="1" id="KW-0472">Membrane</keyword>
<feature type="transmembrane region" description="Helical" evidence="1">
    <location>
        <begin position="73"/>
        <end position="93"/>
    </location>
</feature>
<dbReference type="Proteomes" id="UP000238348">
    <property type="component" value="Chromosome"/>
</dbReference>
<accession>A0A2L0ET39</accession>
<protein>
    <submittedName>
        <fullName evidence="2">Uncharacterized protein</fullName>
    </submittedName>
</protein>
<proteinExistence type="predicted"/>
<sequence>MRTIRYVDRMQHTERTISTPSASIQPPPRDMKGLLSALWVFAMFNYLYADVVGLMDSTLLTQFLRGQVGSLRITGEFLFCAAVLMEIPIAMTLLSRVLPHRTNRWANIVAGIIKTAAVAGTLLIGSATGYYLFFATIEIACTMLIVVLAWRWEPRDEPGTIRSSGDDRGRDVLRGALR</sequence>
<evidence type="ECO:0000256" key="1">
    <source>
        <dbReference type="SAM" id="Phobius"/>
    </source>
</evidence>
<feature type="transmembrane region" description="Helical" evidence="1">
    <location>
        <begin position="105"/>
        <end position="124"/>
    </location>
</feature>
<organism evidence="2 3">
    <name type="scientific">Sorangium cellulosum</name>
    <name type="common">Polyangium cellulosum</name>
    <dbReference type="NCBI Taxonomy" id="56"/>
    <lineage>
        <taxon>Bacteria</taxon>
        <taxon>Pseudomonadati</taxon>
        <taxon>Myxococcota</taxon>
        <taxon>Polyangia</taxon>
        <taxon>Polyangiales</taxon>
        <taxon>Polyangiaceae</taxon>
        <taxon>Sorangium</taxon>
    </lineage>
</organism>
<feature type="transmembrane region" description="Helical" evidence="1">
    <location>
        <begin position="130"/>
        <end position="152"/>
    </location>
</feature>
<evidence type="ECO:0000313" key="2">
    <source>
        <dbReference type="EMBL" id="AUX42455.1"/>
    </source>
</evidence>
<evidence type="ECO:0000313" key="3">
    <source>
        <dbReference type="Proteomes" id="UP000238348"/>
    </source>
</evidence>
<gene>
    <name evidence="2" type="ORF">SOCE26_038880</name>
</gene>
<dbReference type="Pfam" id="PF19851">
    <property type="entry name" value="DUF6326"/>
    <property type="match status" value="1"/>
</dbReference>
<dbReference type="InterPro" id="IPR046289">
    <property type="entry name" value="DUF6326"/>
</dbReference>
<name>A0A2L0ET39_SORCE</name>
<keyword evidence="1" id="KW-0812">Transmembrane</keyword>
<dbReference type="AlphaFoldDB" id="A0A2L0ET39"/>